<accession>A0A9P6AFE2</accession>
<evidence type="ECO:0000313" key="2">
    <source>
        <dbReference type="Proteomes" id="UP000886523"/>
    </source>
</evidence>
<proteinExistence type="predicted"/>
<evidence type="ECO:0000313" key="1">
    <source>
        <dbReference type="EMBL" id="KAF9504572.1"/>
    </source>
</evidence>
<sequence>MWTAGEKQFYVFALRDALIKHLPHHWRIGALYDIGCQIDQSLKKWDFLPEWLGIWSGVHQFSMHMGTSGPVNYGTTLERMRSGVFQMEKGVSGFGSIEYLLQQFKEQWLYQSQPISWQSQTQGAHTIDRILSLQSTLDAQQENLQDLIKEGNDMVGEDSEKVKSTKASVVHLENNIQKKVEELKLRDQVAAQKLSKLKKDKWITLQLNLCVLREQLLQKLRE</sequence>
<dbReference type="AlphaFoldDB" id="A0A9P6AFE2"/>
<dbReference type="Proteomes" id="UP000886523">
    <property type="component" value="Unassembled WGS sequence"/>
</dbReference>
<reference evidence="1" key="1">
    <citation type="journal article" date="2020" name="Nat. Commun.">
        <title>Large-scale genome sequencing of mycorrhizal fungi provides insights into the early evolution of symbiotic traits.</title>
        <authorList>
            <person name="Miyauchi S."/>
            <person name="Kiss E."/>
            <person name="Kuo A."/>
            <person name="Drula E."/>
            <person name="Kohler A."/>
            <person name="Sanchez-Garcia M."/>
            <person name="Morin E."/>
            <person name="Andreopoulos B."/>
            <person name="Barry K.W."/>
            <person name="Bonito G."/>
            <person name="Buee M."/>
            <person name="Carver A."/>
            <person name="Chen C."/>
            <person name="Cichocki N."/>
            <person name="Clum A."/>
            <person name="Culley D."/>
            <person name="Crous P.W."/>
            <person name="Fauchery L."/>
            <person name="Girlanda M."/>
            <person name="Hayes R.D."/>
            <person name="Keri Z."/>
            <person name="LaButti K."/>
            <person name="Lipzen A."/>
            <person name="Lombard V."/>
            <person name="Magnuson J."/>
            <person name="Maillard F."/>
            <person name="Murat C."/>
            <person name="Nolan M."/>
            <person name="Ohm R.A."/>
            <person name="Pangilinan J."/>
            <person name="Pereira M.F."/>
            <person name="Perotto S."/>
            <person name="Peter M."/>
            <person name="Pfister S."/>
            <person name="Riley R."/>
            <person name="Sitrit Y."/>
            <person name="Stielow J.B."/>
            <person name="Szollosi G."/>
            <person name="Zifcakova L."/>
            <person name="Stursova M."/>
            <person name="Spatafora J.W."/>
            <person name="Tedersoo L."/>
            <person name="Vaario L.M."/>
            <person name="Yamada A."/>
            <person name="Yan M."/>
            <person name="Wang P."/>
            <person name="Xu J."/>
            <person name="Bruns T."/>
            <person name="Baldrian P."/>
            <person name="Vilgalys R."/>
            <person name="Dunand C."/>
            <person name="Henrissat B."/>
            <person name="Grigoriev I.V."/>
            <person name="Hibbett D."/>
            <person name="Nagy L.G."/>
            <person name="Martin F.M."/>
        </authorList>
    </citation>
    <scope>NUCLEOTIDE SEQUENCE</scope>
    <source>
        <strain evidence="1">UP504</strain>
    </source>
</reference>
<protein>
    <submittedName>
        <fullName evidence="1">Uncharacterized protein</fullName>
    </submittedName>
</protein>
<organism evidence="1 2">
    <name type="scientific">Hydnum rufescens UP504</name>
    <dbReference type="NCBI Taxonomy" id="1448309"/>
    <lineage>
        <taxon>Eukaryota</taxon>
        <taxon>Fungi</taxon>
        <taxon>Dikarya</taxon>
        <taxon>Basidiomycota</taxon>
        <taxon>Agaricomycotina</taxon>
        <taxon>Agaricomycetes</taxon>
        <taxon>Cantharellales</taxon>
        <taxon>Hydnaceae</taxon>
        <taxon>Hydnum</taxon>
    </lineage>
</organism>
<name>A0A9P6AFE2_9AGAM</name>
<gene>
    <name evidence="1" type="ORF">BS47DRAFT_1368697</name>
</gene>
<keyword evidence="2" id="KW-1185">Reference proteome</keyword>
<dbReference type="EMBL" id="MU129213">
    <property type="protein sequence ID" value="KAF9504572.1"/>
    <property type="molecule type" value="Genomic_DNA"/>
</dbReference>
<dbReference type="OrthoDB" id="3364670at2759"/>
<comment type="caution">
    <text evidence="1">The sequence shown here is derived from an EMBL/GenBank/DDBJ whole genome shotgun (WGS) entry which is preliminary data.</text>
</comment>